<feature type="compositionally biased region" description="Polar residues" evidence="6">
    <location>
        <begin position="716"/>
        <end position="728"/>
    </location>
</feature>
<proteinExistence type="predicted"/>
<evidence type="ECO:0000259" key="8">
    <source>
        <dbReference type="PROSITE" id="PS50238"/>
    </source>
</evidence>
<dbReference type="PANTHER" id="PTHR23176">
    <property type="entry name" value="RHO/RAC/CDC GTPASE-ACTIVATING PROTEIN"/>
    <property type="match status" value="1"/>
</dbReference>
<feature type="region of interest" description="Disordered" evidence="6">
    <location>
        <begin position="755"/>
        <end position="788"/>
    </location>
</feature>
<comment type="caution">
    <text evidence="9">The sequence shown here is derived from an EMBL/GenBank/DDBJ whole genome shotgun (WGS) entry which is preliminary data.</text>
</comment>
<feature type="compositionally biased region" description="Polar residues" evidence="6">
    <location>
        <begin position="644"/>
        <end position="660"/>
    </location>
</feature>
<protein>
    <submittedName>
        <fullName evidence="9">Uncharacterized protein</fullName>
    </submittedName>
</protein>
<feature type="compositionally biased region" description="Polar residues" evidence="6">
    <location>
        <begin position="682"/>
        <end position="691"/>
    </location>
</feature>
<name>A0AAD6IUH5_DREDA</name>
<evidence type="ECO:0000256" key="4">
    <source>
        <dbReference type="PROSITE-ProRule" id="PRU00125"/>
    </source>
</evidence>
<evidence type="ECO:0000256" key="6">
    <source>
        <dbReference type="SAM" id="MobiDB-lite"/>
    </source>
</evidence>
<feature type="compositionally biased region" description="Basic residues" evidence="6">
    <location>
        <begin position="765"/>
        <end position="774"/>
    </location>
</feature>
<dbReference type="EMBL" id="JAQGDS010000011">
    <property type="protein sequence ID" value="KAJ6256966.1"/>
    <property type="molecule type" value="Genomic_DNA"/>
</dbReference>
<sequence length="1327" mass="145044">MPYTGTSLLLGNQDSTDNPSQLPQIPPSVRHIQRSKESPVSIPPAVGLPCLSPALPSAEPDIRHTKGTAVSTGNMMESPGYPPGSPLDVIDDAVCPCKGCGEVLEEGKAFELAGNRWHIDCFRCNTCGTLLDSDANLLLLGDGSLICNNCTYSCNACGNKIEDLAILTGDQAFCAGCFRCRNCKRKIENLRYARTSQGIFCMSCHESLMARRRKKTRAQPKTSSNNSLALDKALPMPPPQDDEEDSSSTPNPPPPPTTTAPSTSKPARLGPPPRPPRPEVSRSGSSDIPLRSRGNASPNSAHSPLATTPRNPSYPIHSPPASQDQFQFQKSTSNNANNNNNPTKKSRQSMYSLVSEDNSEMLSNSDSRASYFPLLLDEGPPPPIPSTISSRTDAYAPRTIPPTQSVEIPPPQHQQHPPQTPLESGALGLDSVHEKNSKRAVDNEAHRREEQQRKERERVEAEMAEAARKREHEAERKREQDMERERQKQRELNRLAKEQENSRPIEIPPHRPKEPEQPIEKKDVMVTDEIMISPGGLGIDVSSIPPQPTRPAPTGSMPLAGDNSIVPSHARKPTNQIDNFKLQEVPRTKRATPKLPTEEDDDSSPADAEIPISFAPEPRKDSMVVPVPPKPTPPAEKQADKPSDSQNEFVRSHQSSVSRKTNSETEIEAANSEIISNYASSITSATGTSPGSHKKAQASVSSSTAPRNPQHRPATSHGSGQSASFTLVNGSSPVLPPFKSELNFEEEIGKIFNAPNDLGSPSMRRTSKSVKHGRSHSDMATRSSMLSPELPEVLDSNAKEENTLLKNALRRSTQHVVELESKLNTSVEVKESLENDIQEKRTTVASLEADKELAIAELSVLRERLADVDVKTVNYDEFVAGTLQEIASRINSLKESHKQELEDLIAKKNATVEETATAMRLRDEAIQDTEQLNLKNAQLADLNNELTKRIQGNFMKNKAAMQISHPGLVINGASVYGDGGDLKHTQSHTGSTSTITTGMISETTTLHEDGAAVVAAPHVVNIRKPGGPAKKFNWKKGGAAVGKGVGKAFNRVFASDAQNDHHIETPMTLQSQPFSSTAYGPPVHTIDSPGFKTNGVDHSQQSYGTQRGGLLKKLKGGNQHHGSLSGAAVVPLLGSELDARVQYEGRRIPLIITKCLAEVESRGLDYEGIYRKGGGASQVRMIQEAFDREEEIDLENPDIDIAAITSVLKQYFRKLPTPLITYTIYDRMVDSIKISDTEKRKEAVKDLINELPSLNRDILFFIINHLTKVAVNQQENLMNARNLAVVFAPSLMRDETGELELRDTHAKNEAIQFIIENAKPIFAGVNL</sequence>
<evidence type="ECO:0000313" key="10">
    <source>
        <dbReference type="Proteomes" id="UP001221413"/>
    </source>
</evidence>
<feature type="compositionally biased region" description="Polar residues" evidence="6">
    <location>
        <begin position="219"/>
        <end position="228"/>
    </location>
</feature>
<reference evidence="9" key="1">
    <citation type="submission" date="2023-01" db="EMBL/GenBank/DDBJ databases">
        <title>The chitinases involved in constricting ring structure development in the nematode-trapping fungus Drechslerella dactyloides.</title>
        <authorList>
            <person name="Wang R."/>
            <person name="Zhang L."/>
            <person name="Tang P."/>
            <person name="Li S."/>
            <person name="Liang L."/>
        </authorList>
    </citation>
    <scope>NUCLEOTIDE SEQUENCE</scope>
    <source>
        <strain evidence="9">YMF1.00031</strain>
    </source>
</reference>
<dbReference type="Pfam" id="PF00412">
    <property type="entry name" value="LIM"/>
    <property type="match status" value="1"/>
</dbReference>
<keyword evidence="10" id="KW-1185">Reference proteome</keyword>
<feature type="compositionally biased region" description="Polar residues" evidence="6">
    <location>
        <begin position="348"/>
        <end position="368"/>
    </location>
</feature>
<feature type="domain" description="Rho-GAP" evidence="8">
    <location>
        <begin position="1135"/>
        <end position="1322"/>
    </location>
</feature>
<feature type="compositionally biased region" description="Polar residues" evidence="6">
    <location>
        <begin position="698"/>
        <end position="707"/>
    </location>
</feature>
<feature type="coiled-coil region" evidence="5">
    <location>
        <begin position="816"/>
        <end position="949"/>
    </location>
</feature>
<keyword evidence="1" id="KW-0343">GTPase activation</keyword>
<dbReference type="InterPro" id="IPR000198">
    <property type="entry name" value="RhoGAP_dom"/>
</dbReference>
<dbReference type="Proteomes" id="UP001221413">
    <property type="component" value="Unassembled WGS sequence"/>
</dbReference>
<organism evidence="9 10">
    <name type="scientific">Drechslerella dactyloides</name>
    <name type="common">Nematode-trapping fungus</name>
    <name type="synonym">Arthrobotrys dactyloides</name>
    <dbReference type="NCBI Taxonomy" id="74499"/>
    <lineage>
        <taxon>Eukaryota</taxon>
        <taxon>Fungi</taxon>
        <taxon>Dikarya</taxon>
        <taxon>Ascomycota</taxon>
        <taxon>Pezizomycotina</taxon>
        <taxon>Orbiliomycetes</taxon>
        <taxon>Orbiliales</taxon>
        <taxon>Orbiliaceae</taxon>
        <taxon>Drechslerella</taxon>
    </lineage>
</organism>
<dbReference type="GO" id="GO:0005096">
    <property type="term" value="F:GTPase activator activity"/>
    <property type="evidence" value="ECO:0007669"/>
    <property type="project" value="UniProtKB-KW"/>
</dbReference>
<feature type="region of interest" description="Disordered" evidence="6">
    <location>
        <begin position="1"/>
        <end position="26"/>
    </location>
</feature>
<keyword evidence="2 4" id="KW-0479">Metal-binding</keyword>
<dbReference type="PROSITE" id="PS00478">
    <property type="entry name" value="LIM_DOMAIN_1"/>
    <property type="match status" value="1"/>
</dbReference>
<feature type="compositionally biased region" description="Polar residues" evidence="6">
    <location>
        <begin position="294"/>
        <end position="311"/>
    </location>
</feature>
<dbReference type="Gene3D" id="2.10.110.10">
    <property type="entry name" value="Cysteine Rich Protein"/>
    <property type="match status" value="2"/>
</dbReference>
<dbReference type="CDD" id="cd09395">
    <property type="entry name" value="LIM2_Rga"/>
    <property type="match status" value="1"/>
</dbReference>
<dbReference type="GO" id="GO:0005938">
    <property type="term" value="C:cell cortex"/>
    <property type="evidence" value="ECO:0007669"/>
    <property type="project" value="UniProtKB-ARBA"/>
</dbReference>
<evidence type="ECO:0000313" key="9">
    <source>
        <dbReference type="EMBL" id="KAJ6256966.1"/>
    </source>
</evidence>
<feature type="region of interest" description="Disordered" evidence="6">
    <location>
        <begin position="682"/>
        <end position="728"/>
    </location>
</feature>
<gene>
    <name evidence="9" type="ORF">Dda_7849</name>
</gene>
<feature type="compositionally biased region" description="Polar residues" evidence="6">
    <location>
        <begin position="320"/>
        <end position="333"/>
    </location>
</feature>
<dbReference type="GO" id="GO:0046872">
    <property type="term" value="F:metal ion binding"/>
    <property type="evidence" value="ECO:0007669"/>
    <property type="project" value="UniProtKB-KW"/>
</dbReference>
<feature type="region of interest" description="Disordered" evidence="6">
    <location>
        <begin position="212"/>
        <end position="668"/>
    </location>
</feature>
<evidence type="ECO:0000256" key="1">
    <source>
        <dbReference type="ARBA" id="ARBA00022468"/>
    </source>
</evidence>
<keyword evidence="5" id="KW-0175">Coiled coil</keyword>
<dbReference type="Pfam" id="PF00620">
    <property type="entry name" value="RhoGAP"/>
    <property type="match status" value="1"/>
</dbReference>
<keyword evidence="3 4" id="KW-0862">Zinc</keyword>
<feature type="compositionally biased region" description="Polar residues" evidence="6">
    <location>
        <begin position="1"/>
        <end position="23"/>
    </location>
</feature>
<evidence type="ECO:0000256" key="3">
    <source>
        <dbReference type="ARBA" id="ARBA00022833"/>
    </source>
</evidence>
<evidence type="ECO:0000259" key="7">
    <source>
        <dbReference type="PROSITE" id="PS50023"/>
    </source>
</evidence>
<keyword evidence="4" id="KW-0440">LIM domain</keyword>
<dbReference type="PROSITE" id="PS50023">
    <property type="entry name" value="LIM_DOMAIN_2"/>
    <property type="match status" value="1"/>
</dbReference>
<dbReference type="SMART" id="SM00324">
    <property type="entry name" value="RhoGAP"/>
    <property type="match status" value="1"/>
</dbReference>
<dbReference type="PANTHER" id="PTHR23176:SF128">
    <property type="entry name" value="RHO GTPASE-ACTIVATING PROTEIN RGD1"/>
    <property type="match status" value="1"/>
</dbReference>
<dbReference type="InterPro" id="IPR001781">
    <property type="entry name" value="Znf_LIM"/>
</dbReference>
<dbReference type="GO" id="GO:0007165">
    <property type="term" value="P:signal transduction"/>
    <property type="evidence" value="ECO:0007669"/>
    <property type="project" value="InterPro"/>
</dbReference>
<dbReference type="FunFam" id="2.10.110.10:FF:000044">
    <property type="entry name" value="Rho GTPase activator Rga"/>
    <property type="match status" value="1"/>
</dbReference>
<dbReference type="PROSITE" id="PS50238">
    <property type="entry name" value="RHOGAP"/>
    <property type="match status" value="1"/>
</dbReference>
<dbReference type="Gene3D" id="1.10.555.10">
    <property type="entry name" value="Rho GTPase activation protein"/>
    <property type="match status" value="1"/>
</dbReference>
<evidence type="ECO:0000256" key="5">
    <source>
        <dbReference type="SAM" id="Coils"/>
    </source>
</evidence>
<feature type="domain" description="LIM zinc-binding" evidence="7">
    <location>
        <begin position="95"/>
        <end position="157"/>
    </location>
</feature>
<dbReference type="InterPro" id="IPR008936">
    <property type="entry name" value="Rho_GTPase_activation_prot"/>
</dbReference>
<feature type="compositionally biased region" description="Basic and acidic residues" evidence="6">
    <location>
        <begin position="431"/>
        <end position="525"/>
    </location>
</feature>
<evidence type="ECO:0000256" key="2">
    <source>
        <dbReference type="ARBA" id="ARBA00022723"/>
    </source>
</evidence>
<accession>A0AAD6IUH5</accession>
<dbReference type="InterPro" id="IPR050729">
    <property type="entry name" value="Rho-GAP"/>
</dbReference>
<dbReference type="SUPFAM" id="SSF48350">
    <property type="entry name" value="GTPase activation domain, GAP"/>
    <property type="match status" value="1"/>
</dbReference>
<dbReference type="SMART" id="SM00132">
    <property type="entry name" value="LIM"/>
    <property type="match status" value="2"/>
</dbReference>
<dbReference type="FunFam" id="1.10.555.10:FF:000043">
    <property type="entry name" value="Rho GTPase activator Rga"/>
    <property type="match status" value="1"/>
</dbReference>
<dbReference type="CDD" id="cd00159">
    <property type="entry name" value="RhoGAP"/>
    <property type="match status" value="1"/>
</dbReference>
<dbReference type="CDD" id="cd09394">
    <property type="entry name" value="LIM1_Rga"/>
    <property type="match status" value="1"/>
</dbReference>